<evidence type="ECO:0000313" key="1">
    <source>
        <dbReference type="EMBL" id="MDI3417843.1"/>
    </source>
</evidence>
<comment type="caution">
    <text evidence="1">The sequence shown here is derived from an EMBL/GenBank/DDBJ whole genome shotgun (WGS) entry which is preliminary data.</text>
</comment>
<dbReference type="EMBL" id="JASCIS010000004">
    <property type="protein sequence ID" value="MDI3417843.1"/>
    <property type="molecule type" value="Genomic_DNA"/>
</dbReference>
<dbReference type="RefSeq" id="WP_282533772.1">
    <property type="nucleotide sequence ID" value="NZ_JASCIS010000004.1"/>
</dbReference>
<dbReference type="Proteomes" id="UP001237105">
    <property type="component" value="Unassembled WGS sequence"/>
</dbReference>
<organism evidence="1 2">
    <name type="scientific">Streptomyces luteolus</name>
    <dbReference type="NCBI Taxonomy" id="3043615"/>
    <lineage>
        <taxon>Bacteria</taxon>
        <taxon>Bacillati</taxon>
        <taxon>Actinomycetota</taxon>
        <taxon>Actinomycetes</taxon>
        <taxon>Kitasatosporales</taxon>
        <taxon>Streptomycetaceae</taxon>
        <taxon>Streptomyces</taxon>
    </lineage>
</organism>
<name>A0ABT6SQF2_9ACTN</name>
<evidence type="ECO:0000313" key="2">
    <source>
        <dbReference type="Proteomes" id="UP001237105"/>
    </source>
</evidence>
<keyword evidence="2" id="KW-1185">Reference proteome</keyword>
<accession>A0ABT6SQF2</accession>
<proteinExistence type="predicted"/>
<protein>
    <submittedName>
        <fullName evidence="1">Uncharacterized protein</fullName>
    </submittedName>
</protein>
<gene>
    <name evidence="1" type="ORF">QIT00_04575</name>
</gene>
<reference evidence="1 2" key="1">
    <citation type="submission" date="2023-05" db="EMBL/GenBank/DDBJ databases">
        <title>Draft genome sequence of Streptomyces sp. B-S-A12 isolated from a cave soil in Thailand.</title>
        <authorList>
            <person name="Chamroensaksri N."/>
            <person name="Muangham S."/>
        </authorList>
    </citation>
    <scope>NUCLEOTIDE SEQUENCE [LARGE SCALE GENOMIC DNA]</scope>
    <source>
        <strain evidence="1 2">B-S-A12</strain>
    </source>
</reference>
<sequence length="52" mass="5477">MTAQTEHHWDGPAKVSVDGWIASELESAPAPSSEQRGILSALFDGVQPTEAA</sequence>